<dbReference type="RefSeq" id="XP_026496770.1">
    <property type="nucleotide sequence ID" value="XM_026640985.1"/>
</dbReference>
<sequence length="135" mass="15852">MDKLLLFRIRPSINILRRFMCTPQAGTNPPTIRENSMGARYRPNEFQKFLLVWTKKYKSKAEIPKEVSLDLLERTRSQARIKLSNYLILLTILASLYAVMSGKAAAKRGESVQQMNLDWHKQYEEDYKKKQEAQK</sequence>
<dbReference type="RefSeq" id="XP_064071348.1">
    <property type="nucleotide sequence ID" value="XM_064215278.1"/>
</dbReference>
<comment type="similarity">
    <text evidence="2">Belongs to the UPF0389 family.</text>
</comment>
<keyword evidence="3 6" id="KW-0812">Transmembrane</keyword>
<gene>
    <name evidence="8 9 10" type="primary">LOC113401174</name>
</gene>
<evidence type="ECO:0000256" key="1">
    <source>
        <dbReference type="ARBA" id="ARBA00004167"/>
    </source>
</evidence>
<evidence type="ECO:0000313" key="8">
    <source>
        <dbReference type="RefSeq" id="XP_026496770.1"/>
    </source>
</evidence>
<dbReference type="Proteomes" id="UP001652626">
    <property type="component" value="Chromosome 7"/>
</dbReference>
<keyword evidence="7" id="KW-1185">Reference proteome</keyword>
<dbReference type="PANTHER" id="PTHR13674">
    <property type="entry name" value="GROWTH AND TRANSFORMATION-DEPENDENT PROTEIN"/>
    <property type="match status" value="1"/>
</dbReference>
<evidence type="ECO:0000256" key="5">
    <source>
        <dbReference type="ARBA" id="ARBA00023136"/>
    </source>
</evidence>
<evidence type="ECO:0000256" key="4">
    <source>
        <dbReference type="ARBA" id="ARBA00022989"/>
    </source>
</evidence>
<dbReference type="AlphaFoldDB" id="A0A8B8II50"/>
<evidence type="ECO:0000256" key="2">
    <source>
        <dbReference type="ARBA" id="ARBA00007363"/>
    </source>
</evidence>
<keyword evidence="4 6" id="KW-1133">Transmembrane helix</keyword>
<dbReference type="PANTHER" id="PTHR13674:SF5">
    <property type="entry name" value="UPF0389 PROTEIN CG9231"/>
    <property type="match status" value="1"/>
</dbReference>
<dbReference type="GeneID" id="113401174"/>
<dbReference type="OrthoDB" id="8193498at2759"/>
<keyword evidence="5 6" id="KW-0472">Membrane</keyword>
<accession>A0A8B8II50</accession>
<evidence type="ECO:0000313" key="10">
    <source>
        <dbReference type="RefSeq" id="XP_064071349.1"/>
    </source>
</evidence>
<comment type="subcellular location">
    <subcellularLocation>
        <location evidence="1">Membrane</location>
        <topology evidence="1">Single-pass membrane protein</topology>
    </subcellularLocation>
</comment>
<dbReference type="OMA" id="WHKQFNE"/>
<evidence type="ECO:0000313" key="7">
    <source>
        <dbReference type="Proteomes" id="UP001652626"/>
    </source>
</evidence>
<dbReference type="GO" id="GO:0016020">
    <property type="term" value="C:membrane"/>
    <property type="evidence" value="ECO:0007669"/>
    <property type="project" value="UniProtKB-SubCell"/>
</dbReference>
<dbReference type="Pfam" id="PF06388">
    <property type="entry name" value="DUF1075"/>
    <property type="match status" value="1"/>
</dbReference>
<reference evidence="8" key="1">
    <citation type="submission" date="2025-04" db="UniProtKB">
        <authorList>
            <consortium name="RefSeq"/>
        </authorList>
    </citation>
    <scope>IDENTIFICATION</scope>
    <source>
        <tissue evidence="8">Thorax</tissue>
        <tissue evidence="9 10">Whole body</tissue>
    </source>
</reference>
<feature type="transmembrane region" description="Helical" evidence="6">
    <location>
        <begin position="83"/>
        <end position="100"/>
    </location>
</feature>
<evidence type="ECO:0000256" key="6">
    <source>
        <dbReference type="SAM" id="Phobius"/>
    </source>
</evidence>
<dbReference type="InterPro" id="IPR009432">
    <property type="entry name" value="DUF1075"/>
</dbReference>
<protein>
    <submittedName>
        <fullName evidence="8 9">UPF0389 protein GA21628</fullName>
    </submittedName>
</protein>
<proteinExistence type="inferred from homology"/>
<evidence type="ECO:0000256" key="3">
    <source>
        <dbReference type="ARBA" id="ARBA00022692"/>
    </source>
</evidence>
<evidence type="ECO:0000313" key="9">
    <source>
        <dbReference type="RefSeq" id="XP_064071348.1"/>
    </source>
</evidence>
<dbReference type="RefSeq" id="XP_064071349.1">
    <property type="nucleotide sequence ID" value="XM_064215279.1"/>
</dbReference>
<name>A0A8B8II50_VANTA</name>
<organism evidence="7 8">
    <name type="scientific">Vanessa tameamea</name>
    <name type="common">Kamehameha butterfly</name>
    <dbReference type="NCBI Taxonomy" id="334116"/>
    <lineage>
        <taxon>Eukaryota</taxon>
        <taxon>Metazoa</taxon>
        <taxon>Ecdysozoa</taxon>
        <taxon>Arthropoda</taxon>
        <taxon>Hexapoda</taxon>
        <taxon>Insecta</taxon>
        <taxon>Pterygota</taxon>
        <taxon>Neoptera</taxon>
        <taxon>Endopterygota</taxon>
        <taxon>Lepidoptera</taxon>
        <taxon>Glossata</taxon>
        <taxon>Ditrysia</taxon>
        <taxon>Papilionoidea</taxon>
        <taxon>Nymphalidae</taxon>
        <taxon>Nymphalinae</taxon>
        <taxon>Vanessa</taxon>
    </lineage>
</organism>